<keyword evidence="2" id="KW-0472">Membrane</keyword>
<feature type="region of interest" description="Disordered" evidence="1">
    <location>
        <begin position="116"/>
        <end position="140"/>
    </location>
</feature>
<keyword evidence="2" id="KW-0812">Transmembrane</keyword>
<feature type="non-terminal residue" evidence="3">
    <location>
        <position position="397"/>
    </location>
</feature>
<dbReference type="EMBL" id="LWDP01000252">
    <property type="protein sequence ID" value="ORD93050.1"/>
    <property type="molecule type" value="Genomic_DNA"/>
</dbReference>
<dbReference type="AlphaFoldDB" id="A0A1Y1S3X9"/>
<accession>A0A1Y1S3X9</accession>
<organism evidence="3 4">
    <name type="scientific">Enterospora canceri</name>
    <dbReference type="NCBI Taxonomy" id="1081671"/>
    <lineage>
        <taxon>Eukaryota</taxon>
        <taxon>Fungi</taxon>
        <taxon>Fungi incertae sedis</taxon>
        <taxon>Microsporidia</taxon>
        <taxon>Enterocytozoonidae</taxon>
        <taxon>Enterospora</taxon>
    </lineage>
</organism>
<reference evidence="3 4" key="1">
    <citation type="journal article" date="2017" name="Environ. Microbiol.">
        <title>Decay of the glycolytic pathway and adaptation to intranuclear parasitism within Enterocytozoonidae microsporidia.</title>
        <authorList>
            <person name="Wiredu Boakye D."/>
            <person name="Jaroenlak P."/>
            <person name="Prachumwat A."/>
            <person name="Williams T.A."/>
            <person name="Bateman K.S."/>
            <person name="Itsathitphaisarn O."/>
            <person name="Sritunyalucksana K."/>
            <person name="Paszkiewicz K.H."/>
            <person name="Moore K.A."/>
            <person name="Stentiford G.D."/>
            <person name="Williams B.A."/>
        </authorList>
    </citation>
    <scope>NUCLEOTIDE SEQUENCE [LARGE SCALE GENOMIC DNA]</scope>
    <source>
        <strain evidence="3 4">GB1</strain>
    </source>
</reference>
<sequence>MVERSSTTVTQESHLETSAIQDTAVIGEKENRIYTLTNGDMLFSTDLLNQDRNKEKDTKKRQCKKRILVDDNGPKQVEYGFIDLVMILLISVMMFVVQVICLLAIKLLEKKEVDQSVISEKNDHPSEIDTDKSTENGQKNSYKIDQNINNITGEYCINKGVGSIKKNDSNGAMSEKKLLFKDERDDNMIGGDENRIAEANEAKRVNNADEPVEMNQGMIGGDQNKIEEANETREKERGGKTGMIGGDQGKIEEANETKKVNDAEKVAEPEQGKIGGDETKIDEANKAIKKNKGETKGCKECLDEHKNAKNKGNVYSGKNEHRYTDSEYKKNKEAMSQKPKEKAERRPTEAEVMAIGNFTPVKLRSPRVDTKVMEYRNNGIVFTEGPMWKRRELCSCM</sequence>
<feature type="compositionally biased region" description="Basic and acidic residues" evidence="1">
    <location>
        <begin position="116"/>
        <end position="134"/>
    </location>
</feature>
<evidence type="ECO:0000313" key="3">
    <source>
        <dbReference type="EMBL" id="ORD93050.1"/>
    </source>
</evidence>
<evidence type="ECO:0000256" key="2">
    <source>
        <dbReference type="SAM" id="Phobius"/>
    </source>
</evidence>
<feature type="region of interest" description="Disordered" evidence="1">
    <location>
        <begin position="312"/>
        <end position="348"/>
    </location>
</feature>
<comment type="caution">
    <text evidence="3">The sequence shown here is derived from an EMBL/GenBank/DDBJ whole genome shotgun (WGS) entry which is preliminary data.</text>
</comment>
<keyword evidence="4" id="KW-1185">Reference proteome</keyword>
<evidence type="ECO:0000313" key="4">
    <source>
        <dbReference type="Proteomes" id="UP000192639"/>
    </source>
</evidence>
<name>A0A1Y1S3X9_9MICR</name>
<gene>
    <name evidence="3" type="ORF">ECANGB1_1471</name>
</gene>
<proteinExistence type="predicted"/>
<evidence type="ECO:0000256" key="1">
    <source>
        <dbReference type="SAM" id="MobiDB-lite"/>
    </source>
</evidence>
<dbReference type="VEuPathDB" id="MicrosporidiaDB:ECANGB1_1471"/>
<feature type="compositionally biased region" description="Basic and acidic residues" evidence="1">
    <location>
        <begin position="318"/>
        <end position="348"/>
    </location>
</feature>
<protein>
    <submittedName>
        <fullName evidence="3">Uncharacterized protein</fullName>
    </submittedName>
</protein>
<dbReference type="Proteomes" id="UP000192639">
    <property type="component" value="Unassembled WGS sequence"/>
</dbReference>
<feature type="transmembrane region" description="Helical" evidence="2">
    <location>
        <begin position="84"/>
        <end position="105"/>
    </location>
</feature>
<keyword evidence="2" id="KW-1133">Transmembrane helix</keyword>